<keyword evidence="3" id="KW-1185">Reference proteome</keyword>
<evidence type="ECO:0000256" key="1">
    <source>
        <dbReference type="SAM" id="MobiDB-lite"/>
    </source>
</evidence>
<sequence>MSPAVTDLQNTLLHLFHARGLTAGRRLPLLQVEQLWSITTLRRGDLLDAIVRLSATGQLGIDDQDGDTLLSLTPAGESGARSLSGPEGMPWGQYLHGVLLPRIRQRQLPAAPGGNGRRSYESRAMHQNAPRYLN</sequence>
<evidence type="ECO:0000313" key="2">
    <source>
        <dbReference type="EMBL" id="PPE72501.1"/>
    </source>
</evidence>
<reference evidence="2 3" key="1">
    <citation type="submission" date="2018-02" db="EMBL/GenBank/DDBJ databases">
        <title>Genome sequencing of Solimonas sp. HR-BB.</title>
        <authorList>
            <person name="Lee Y."/>
            <person name="Jeon C.O."/>
        </authorList>
    </citation>
    <scope>NUCLEOTIDE SEQUENCE [LARGE SCALE GENOMIC DNA]</scope>
    <source>
        <strain evidence="2 3">HR-BB</strain>
    </source>
</reference>
<dbReference type="RefSeq" id="WP_104231817.1">
    <property type="nucleotide sequence ID" value="NZ_PSNW01000012.1"/>
</dbReference>
<comment type="caution">
    <text evidence="2">The sequence shown here is derived from an EMBL/GenBank/DDBJ whole genome shotgun (WGS) entry which is preliminary data.</text>
</comment>
<dbReference type="EMBL" id="PSNW01000012">
    <property type="protein sequence ID" value="PPE72501.1"/>
    <property type="molecule type" value="Genomic_DNA"/>
</dbReference>
<gene>
    <name evidence="2" type="ORF">C3942_18335</name>
</gene>
<name>A0A2S5TBV9_9GAMM</name>
<feature type="region of interest" description="Disordered" evidence="1">
    <location>
        <begin position="108"/>
        <end position="134"/>
    </location>
</feature>
<evidence type="ECO:0000313" key="3">
    <source>
        <dbReference type="Proteomes" id="UP000238220"/>
    </source>
</evidence>
<organism evidence="2 3">
    <name type="scientific">Solimonas fluminis</name>
    <dbReference type="NCBI Taxonomy" id="2086571"/>
    <lineage>
        <taxon>Bacteria</taxon>
        <taxon>Pseudomonadati</taxon>
        <taxon>Pseudomonadota</taxon>
        <taxon>Gammaproteobacteria</taxon>
        <taxon>Nevskiales</taxon>
        <taxon>Nevskiaceae</taxon>
        <taxon>Solimonas</taxon>
    </lineage>
</organism>
<accession>A0A2S5TBV9</accession>
<dbReference type="Proteomes" id="UP000238220">
    <property type="component" value="Unassembled WGS sequence"/>
</dbReference>
<dbReference type="AlphaFoldDB" id="A0A2S5TBV9"/>
<protein>
    <submittedName>
        <fullName evidence="2">Uncharacterized protein</fullName>
    </submittedName>
</protein>
<proteinExistence type="predicted"/>